<dbReference type="InterPro" id="IPR003439">
    <property type="entry name" value="ABC_transporter-like_ATP-bd"/>
</dbReference>
<dbReference type="PANTHER" id="PTHR43790">
    <property type="entry name" value="CARBOHYDRATE TRANSPORT ATP-BINDING PROTEIN MG119-RELATED"/>
    <property type="match status" value="1"/>
</dbReference>
<dbReference type="InterPro" id="IPR017871">
    <property type="entry name" value="ABC_transporter-like_CS"/>
</dbReference>
<name>A0A1D3TYG2_9FIRM</name>
<dbReference type="Pfam" id="PF00005">
    <property type="entry name" value="ABC_tran"/>
    <property type="match status" value="2"/>
</dbReference>
<evidence type="ECO:0000259" key="5">
    <source>
        <dbReference type="PROSITE" id="PS50893"/>
    </source>
</evidence>
<evidence type="ECO:0000256" key="2">
    <source>
        <dbReference type="ARBA" id="ARBA00022737"/>
    </source>
</evidence>
<evidence type="ECO:0000256" key="4">
    <source>
        <dbReference type="ARBA" id="ARBA00022840"/>
    </source>
</evidence>
<evidence type="ECO:0000313" key="6">
    <source>
        <dbReference type="EMBL" id="SCP99475.1"/>
    </source>
</evidence>
<keyword evidence="4 6" id="KW-0067">ATP-binding</keyword>
<gene>
    <name evidence="6" type="ORF">SAMN05421730_104219</name>
</gene>
<accession>A0A1D3TYG2</accession>
<dbReference type="GO" id="GO:0005524">
    <property type="term" value="F:ATP binding"/>
    <property type="evidence" value="ECO:0007669"/>
    <property type="project" value="UniProtKB-KW"/>
</dbReference>
<dbReference type="OrthoDB" id="9771863at2"/>
<organism evidence="6 7">
    <name type="scientific">Anaerobium acetethylicum</name>
    <dbReference type="NCBI Taxonomy" id="1619234"/>
    <lineage>
        <taxon>Bacteria</taxon>
        <taxon>Bacillati</taxon>
        <taxon>Bacillota</taxon>
        <taxon>Clostridia</taxon>
        <taxon>Lachnospirales</taxon>
        <taxon>Lachnospiraceae</taxon>
        <taxon>Anaerobium</taxon>
    </lineage>
</organism>
<dbReference type="SUPFAM" id="SSF52540">
    <property type="entry name" value="P-loop containing nucleoside triphosphate hydrolases"/>
    <property type="match status" value="2"/>
</dbReference>
<dbReference type="SMART" id="SM00382">
    <property type="entry name" value="AAA"/>
    <property type="match status" value="2"/>
</dbReference>
<dbReference type="GO" id="GO:0016887">
    <property type="term" value="F:ATP hydrolysis activity"/>
    <property type="evidence" value="ECO:0007669"/>
    <property type="project" value="InterPro"/>
</dbReference>
<dbReference type="CDD" id="cd03216">
    <property type="entry name" value="ABC_Carb_Monos_I"/>
    <property type="match status" value="1"/>
</dbReference>
<keyword evidence="1" id="KW-0813">Transport</keyword>
<dbReference type="PANTHER" id="PTHR43790:SF9">
    <property type="entry name" value="GALACTOFURANOSE TRANSPORTER ATP-BINDING PROTEIN YTFR"/>
    <property type="match status" value="1"/>
</dbReference>
<protein>
    <submittedName>
        <fullName evidence="6">Ribose transport system ATP-binding protein</fullName>
    </submittedName>
</protein>
<dbReference type="InterPro" id="IPR003593">
    <property type="entry name" value="AAA+_ATPase"/>
</dbReference>
<dbReference type="STRING" id="1619234.SAMN05421730_104219"/>
<keyword evidence="3" id="KW-0547">Nucleotide-binding</keyword>
<keyword evidence="7" id="KW-1185">Reference proteome</keyword>
<feature type="domain" description="ABC transporter" evidence="5">
    <location>
        <begin position="251"/>
        <end position="490"/>
    </location>
</feature>
<dbReference type="Gene3D" id="3.40.50.300">
    <property type="entry name" value="P-loop containing nucleotide triphosphate hydrolases"/>
    <property type="match status" value="2"/>
</dbReference>
<evidence type="ECO:0000256" key="1">
    <source>
        <dbReference type="ARBA" id="ARBA00022448"/>
    </source>
</evidence>
<evidence type="ECO:0000313" key="7">
    <source>
        <dbReference type="Proteomes" id="UP000199315"/>
    </source>
</evidence>
<dbReference type="CDD" id="cd03215">
    <property type="entry name" value="ABC_Carb_Monos_II"/>
    <property type="match status" value="1"/>
</dbReference>
<dbReference type="AlphaFoldDB" id="A0A1D3TYG2"/>
<evidence type="ECO:0000256" key="3">
    <source>
        <dbReference type="ARBA" id="ARBA00022741"/>
    </source>
</evidence>
<keyword evidence="2" id="KW-0677">Repeat</keyword>
<dbReference type="InterPro" id="IPR027417">
    <property type="entry name" value="P-loop_NTPase"/>
</dbReference>
<reference evidence="6 7" key="1">
    <citation type="submission" date="2016-09" db="EMBL/GenBank/DDBJ databases">
        <authorList>
            <person name="Capua I."/>
            <person name="De Benedictis P."/>
            <person name="Joannis T."/>
            <person name="Lombin L.H."/>
            <person name="Cattoli G."/>
        </authorList>
    </citation>
    <scope>NUCLEOTIDE SEQUENCE [LARGE SCALE GENOMIC DNA]</scope>
    <source>
        <strain evidence="6 7">GluBS11</strain>
    </source>
</reference>
<feature type="domain" description="ABC transporter" evidence="5">
    <location>
        <begin position="3"/>
        <end position="238"/>
    </location>
</feature>
<dbReference type="RefSeq" id="WP_091236817.1">
    <property type="nucleotide sequence ID" value="NZ_FMKA01000042.1"/>
</dbReference>
<dbReference type="PROSITE" id="PS00211">
    <property type="entry name" value="ABC_TRANSPORTER_1"/>
    <property type="match status" value="1"/>
</dbReference>
<dbReference type="Proteomes" id="UP000199315">
    <property type="component" value="Unassembled WGS sequence"/>
</dbReference>
<dbReference type="PROSITE" id="PS50893">
    <property type="entry name" value="ABC_TRANSPORTER_2"/>
    <property type="match status" value="2"/>
</dbReference>
<dbReference type="InterPro" id="IPR050107">
    <property type="entry name" value="ABC_carbohydrate_import_ATPase"/>
</dbReference>
<dbReference type="EMBL" id="FMKA01000042">
    <property type="protein sequence ID" value="SCP99475.1"/>
    <property type="molecule type" value="Genomic_DNA"/>
</dbReference>
<proteinExistence type="predicted"/>
<sequence>MSLEIKNVSKHYGAVIAIKEANMVVNSGEVRAILGGNGSGKSTLAKVISGLVGSNSGEISFDGVPLDFSSPKDAKKHQVIMTSQELSLFKNLTVEENICICNLPTKNMMTNRKQMKERAKDILKRMQLESLMGKLVSELAPNQQYMVELAKAIVQEPRILIIDEITSALYREDVEIVDEIVSELKQKGCIILFISHRMAELYAMCDSVTIMRNGETVGTYPIMDKTEDEYLSLMIGSKIESYHGEGKHQEKSKRDIFMRANHIPIPSYHTYEMLEIGKGEIIGIAGLQGHGQTDLLQALYGGFGKINIELDGKKVTVKNAKEAVSHGFAYISGDRERDGTFSERNLTENLSAVQELVKHKKIPNAKKVLDELHVKYDNQNELITSLSGGNQQKIVVGRWLTASPRIIFADDPTKGIDVNARTDLHKEFAKIANNGNAVVMISSDDDELVSITSMVKTSKVIVMYEGHISAILEGNDINRENIFAAAMPINAIPEEKGAREDDKR</sequence>